<feature type="transmembrane region" description="Helical" evidence="1">
    <location>
        <begin position="28"/>
        <end position="46"/>
    </location>
</feature>
<comment type="caution">
    <text evidence="2">The sequence shown here is derived from an EMBL/GenBank/DDBJ whole genome shotgun (WGS) entry which is preliminary data.</text>
</comment>
<keyword evidence="1" id="KW-0812">Transmembrane</keyword>
<proteinExistence type="predicted"/>
<feature type="transmembrane region" description="Helical" evidence="1">
    <location>
        <begin position="53"/>
        <end position="71"/>
    </location>
</feature>
<sequence>MLIIAVFGVRAVGTLVGGASWTAPGTGWRSVWQLVMVAFAVGGLVFPARRTLCVAAIGAVYAAATLLELAVDGDRLIGLIPVDMRDRVIHPLVAALAVASVVAVLGRLRPVRSR</sequence>
<evidence type="ECO:0008006" key="4">
    <source>
        <dbReference type="Google" id="ProtNLM"/>
    </source>
</evidence>
<protein>
    <recommendedName>
        <fullName evidence="4">Integral membrane protein</fullName>
    </recommendedName>
</protein>
<dbReference type="EMBL" id="JALKFT010000014">
    <property type="protein sequence ID" value="MCK9877082.1"/>
    <property type="molecule type" value="Genomic_DNA"/>
</dbReference>
<evidence type="ECO:0000313" key="2">
    <source>
        <dbReference type="EMBL" id="MCK9877082.1"/>
    </source>
</evidence>
<keyword evidence="3" id="KW-1185">Reference proteome</keyword>
<feature type="transmembrane region" description="Helical" evidence="1">
    <location>
        <begin position="91"/>
        <end position="108"/>
    </location>
</feature>
<dbReference type="RefSeq" id="WP_248825373.1">
    <property type="nucleotide sequence ID" value="NZ_JALKFT010000014.1"/>
</dbReference>
<keyword evidence="1" id="KW-0472">Membrane</keyword>
<evidence type="ECO:0000313" key="3">
    <source>
        <dbReference type="Proteomes" id="UP001201873"/>
    </source>
</evidence>
<evidence type="ECO:0000256" key="1">
    <source>
        <dbReference type="SAM" id="Phobius"/>
    </source>
</evidence>
<name>A0ABT0JZW8_9ACTN</name>
<dbReference type="Proteomes" id="UP001201873">
    <property type="component" value="Unassembled WGS sequence"/>
</dbReference>
<reference evidence="2 3" key="1">
    <citation type="submission" date="2022-04" db="EMBL/GenBank/DDBJ databases">
        <title>Genome diversity in the genus Frankia.</title>
        <authorList>
            <person name="Carlos-Shanley C."/>
            <person name="Hahn D."/>
        </authorList>
    </citation>
    <scope>NUCLEOTIDE SEQUENCE [LARGE SCALE GENOMIC DNA]</scope>
    <source>
        <strain evidence="2 3">Ag45/Mut15</strain>
    </source>
</reference>
<accession>A0ABT0JZW8</accession>
<organism evidence="2 3">
    <name type="scientific">Frankia umida</name>
    <dbReference type="NCBI Taxonomy" id="573489"/>
    <lineage>
        <taxon>Bacteria</taxon>
        <taxon>Bacillati</taxon>
        <taxon>Actinomycetota</taxon>
        <taxon>Actinomycetes</taxon>
        <taxon>Frankiales</taxon>
        <taxon>Frankiaceae</taxon>
        <taxon>Frankia</taxon>
    </lineage>
</organism>
<gene>
    <name evidence="2" type="ORF">MXD59_15085</name>
</gene>
<keyword evidence="1" id="KW-1133">Transmembrane helix</keyword>